<evidence type="ECO:0000256" key="2">
    <source>
        <dbReference type="ARBA" id="ARBA00004210"/>
    </source>
</evidence>
<dbReference type="AlphaFoldDB" id="A0A1J1HIJ5"/>
<organism evidence="7 8">
    <name type="scientific">Clunio marinus</name>
    <dbReference type="NCBI Taxonomy" id="568069"/>
    <lineage>
        <taxon>Eukaryota</taxon>
        <taxon>Metazoa</taxon>
        <taxon>Ecdysozoa</taxon>
        <taxon>Arthropoda</taxon>
        <taxon>Hexapoda</taxon>
        <taxon>Insecta</taxon>
        <taxon>Pterygota</taxon>
        <taxon>Neoptera</taxon>
        <taxon>Endopterygota</taxon>
        <taxon>Diptera</taxon>
        <taxon>Nematocera</taxon>
        <taxon>Chironomoidea</taxon>
        <taxon>Chironomidae</taxon>
        <taxon>Clunio</taxon>
    </lineage>
</organism>
<sequence>MYTISKAPSKLVATKTRRGLPQNFEKIETIRELSKKSASDNNNDFSVPKPVFQTSRKSHNYLKSHHHHHQHQESLSPQHEELARFMNDSWKMVIAENPYDAPDSPDSSSTCSLSSSTSSSSSYSYYVDQPSPLQDFKPFDLESWWGRRLYQNITKSL</sequence>
<comment type="similarity">
    <text evidence="3">Belongs to the MCRIP family.</text>
</comment>
<evidence type="ECO:0000256" key="3">
    <source>
        <dbReference type="ARBA" id="ARBA00010821"/>
    </source>
</evidence>
<reference evidence="7 8" key="1">
    <citation type="submission" date="2015-04" db="EMBL/GenBank/DDBJ databases">
        <authorList>
            <person name="Syromyatnikov M.Y."/>
            <person name="Popov V.N."/>
        </authorList>
    </citation>
    <scope>NUCLEOTIDE SEQUENCE [LARGE SCALE GENOMIC DNA]</scope>
</reference>
<dbReference type="Proteomes" id="UP000183832">
    <property type="component" value="Unassembled WGS sequence"/>
</dbReference>
<feature type="compositionally biased region" description="Basic residues" evidence="6">
    <location>
        <begin position="56"/>
        <end position="70"/>
    </location>
</feature>
<proteinExistence type="inferred from homology"/>
<protein>
    <submittedName>
        <fullName evidence="7">CLUMA_CG001659, isoform A</fullName>
    </submittedName>
</protein>
<dbReference type="InterPro" id="IPR029428">
    <property type="entry name" value="MCRIP"/>
</dbReference>
<feature type="compositionally biased region" description="Low complexity" evidence="6">
    <location>
        <begin position="98"/>
        <end position="124"/>
    </location>
</feature>
<dbReference type="GO" id="GO:0005634">
    <property type="term" value="C:nucleus"/>
    <property type="evidence" value="ECO:0007669"/>
    <property type="project" value="UniProtKB-SubCell"/>
</dbReference>
<evidence type="ECO:0000256" key="4">
    <source>
        <dbReference type="ARBA" id="ARBA00022490"/>
    </source>
</evidence>
<dbReference type="EMBL" id="CVRI01000006">
    <property type="protein sequence ID" value="CRK87872.1"/>
    <property type="molecule type" value="Genomic_DNA"/>
</dbReference>
<feature type="region of interest" description="Disordered" evidence="6">
    <location>
        <begin position="96"/>
        <end position="124"/>
    </location>
</feature>
<evidence type="ECO:0000313" key="7">
    <source>
        <dbReference type="EMBL" id="CRK87872.1"/>
    </source>
</evidence>
<gene>
    <name evidence="7" type="ORF">CLUMA_CG001659</name>
</gene>
<keyword evidence="8" id="KW-1185">Reference proteome</keyword>
<dbReference type="STRING" id="568069.A0A1J1HIJ5"/>
<dbReference type="OrthoDB" id="9983138at2759"/>
<evidence type="ECO:0000313" key="8">
    <source>
        <dbReference type="Proteomes" id="UP000183832"/>
    </source>
</evidence>
<evidence type="ECO:0000256" key="6">
    <source>
        <dbReference type="SAM" id="MobiDB-lite"/>
    </source>
</evidence>
<comment type="subcellular location">
    <subcellularLocation>
        <location evidence="2">Cytoplasm</location>
        <location evidence="2">Stress granule</location>
    </subcellularLocation>
    <subcellularLocation>
        <location evidence="1">Nucleus</location>
    </subcellularLocation>
</comment>
<evidence type="ECO:0000256" key="5">
    <source>
        <dbReference type="ARBA" id="ARBA00023242"/>
    </source>
</evidence>
<keyword evidence="5" id="KW-0539">Nucleus</keyword>
<accession>A0A1J1HIJ5</accession>
<name>A0A1J1HIJ5_9DIPT</name>
<feature type="region of interest" description="Disordered" evidence="6">
    <location>
        <begin position="56"/>
        <end position="79"/>
    </location>
</feature>
<keyword evidence="4" id="KW-0963">Cytoplasm</keyword>
<evidence type="ECO:0000256" key="1">
    <source>
        <dbReference type="ARBA" id="ARBA00004123"/>
    </source>
</evidence>
<dbReference type="GO" id="GO:0010494">
    <property type="term" value="C:cytoplasmic stress granule"/>
    <property type="evidence" value="ECO:0007669"/>
    <property type="project" value="UniProtKB-SubCell"/>
</dbReference>
<dbReference type="Pfam" id="PF14799">
    <property type="entry name" value="FAM195"/>
    <property type="match status" value="1"/>
</dbReference>